<dbReference type="AlphaFoldDB" id="A0A173X8Z8"/>
<dbReference type="Pfam" id="PF01381">
    <property type="entry name" value="HTH_3"/>
    <property type="match status" value="1"/>
</dbReference>
<gene>
    <name evidence="3" type="primary">puuR</name>
    <name evidence="3" type="ORF">ERS852476_00245</name>
</gene>
<dbReference type="InterPro" id="IPR001387">
    <property type="entry name" value="Cro/C1-type_HTH"/>
</dbReference>
<reference evidence="3 4" key="1">
    <citation type="submission" date="2015-09" db="EMBL/GenBank/DDBJ databases">
        <authorList>
            <consortium name="Pathogen Informatics"/>
        </authorList>
    </citation>
    <scope>NUCLEOTIDE SEQUENCE [LARGE SCALE GENOMIC DNA]</scope>
    <source>
        <strain evidence="3 4">2789STDY5834861</strain>
    </source>
</reference>
<feature type="domain" description="HTH cro/C1-type" evidence="2">
    <location>
        <begin position="10"/>
        <end position="64"/>
    </location>
</feature>
<evidence type="ECO:0000313" key="3">
    <source>
        <dbReference type="EMBL" id="CUN48262.1"/>
    </source>
</evidence>
<accession>A0A173X8Z8</accession>
<dbReference type="EMBL" id="CYZP01000002">
    <property type="protein sequence ID" value="CUN48262.1"/>
    <property type="molecule type" value="Genomic_DNA"/>
</dbReference>
<keyword evidence="1" id="KW-0238">DNA-binding</keyword>
<name>A0A173X8Z8_9FIRM</name>
<dbReference type="Proteomes" id="UP000095645">
    <property type="component" value="Unassembled WGS sequence"/>
</dbReference>
<dbReference type="SUPFAM" id="SSF47413">
    <property type="entry name" value="lambda repressor-like DNA-binding domains"/>
    <property type="match status" value="1"/>
</dbReference>
<dbReference type="Gene3D" id="1.10.260.40">
    <property type="entry name" value="lambda repressor-like DNA-binding domains"/>
    <property type="match status" value="1"/>
</dbReference>
<dbReference type="GO" id="GO:0003677">
    <property type="term" value="F:DNA binding"/>
    <property type="evidence" value="ECO:0007669"/>
    <property type="project" value="UniProtKB-KW"/>
</dbReference>
<dbReference type="GO" id="GO:0005829">
    <property type="term" value="C:cytosol"/>
    <property type="evidence" value="ECO:0007669"/>
    <property type="project" value="TreeGrafter"/>
</dbReference>
<dbReference type="SMART" id="SM00530">
    <property type="entry name" value="HTH_XRE"/>
    <property type="match status" value="1"/>
</dbReference>
<evidence type="ECO:0000313" key="4">
    <source>
        <dbReference type="Proteomes" id="UP000095645"/>
    </source>
</evidence>
<dbReference type="InterPro" id="IPR010982">
    <property type="entry name" value="Lambda_DNA-bd_dom_sf"/>
</dbReference>
<sequence>MKNNTIGKRIAEARINRNITQEHLEELSGLSVSTISRIETGKYMPTIENLLKLSEILDVGLDYFLYDLLPHNKDIQSPAIQDAVSIMNQMGERQTEYIVKILKIYQASHQD</sequence>
<protein>
    <submittedName>
        <fullName evidence="3">HTH-type transcriptional regulator PuuR</fullName>
    </submittedName>
</protein>
<dbReference type="PROSITE" id="PS50943">
    <property type="entry name" value="HTH_CROC1"/>
    <property type="match status" value="1"/>
</dbReference>
<dbReference type="RefSeq" id="WP_055057281.1">
    <property type="nucleotide sequence ID" value="NZ_CYZP01000002.1"/>
</dbReference>
<evidence type="ECO:0000256" key="1">
    <source>
        <dbReference type="ARBA" id="ARBA00023125"/>
    </source>
</evidence>
<proteinExistence type="predicted"/>
<dbReference type="InterPro" id="IPR050807">
    <property type="entry name" value="TransReg_Diox_bact_type"/>
</dbReference>
<organism evidence="3 4">
    <name type="scientific">Blautia obeum</name>
    <dbReference type="NCBI Taxonomy" id="40520"/>
    <lineage>
        <taxon>Bacteria</taxon>
        <taxon>Bacillati</taxon>
        <taxon>Bacillota</taxon>
        <taxon>Clostridia</taxon>
        <taxon>Lachnospirales</taxon>
        <taxon>Lachnospiraceae</taxon>
        <taxon>Blautia</taxon>
    </lineage>
</organism>
<evidence type="ECO:0000259" key="2">
    <source>
        <dbReference type="PROSITE" id="PS50943"/>
    </source>
</evidence>
<dbReference type="PANTHER" id="PTHR46797">
    <property type="entry name" value="HTH-TYPE TRANSCRIPTIONAL REGULATOR"/>
    <property type="match status" value="1"/>
</dbReference>
<dbReference type="PANTHER" id="PTHR46797:SF1">
    <property type="entry name" value="METHYLPHOSPHONATE SYNTHASE"/>
    <property type="match status" value="1"/>
</dbReference>
<dbReference type="CDD" id="cd00093">
    <property type="entry name" value="HTH_XRE"/>
    <property type="match status" value="1"/>
</dbReference>
<dbReference type="GO" id="GO:0003700">
    <property type="term" value="F:DNA-binding transcription factor activity"/>
    <property type="evidence" value="ECO:0007669"/>
    <property type="project" value="TreeGrafter"/>
</dbReference>